<accession>A0A0A8ZWQ0</accession>
<reference evidence="1" key="2">
    <citation type="journal article" date="2015" name="Data Brief">
        <title>Shoot transcriptome of the giant reed, Arundo donax.</title>
        <authorList>
            <person name="Barrero R.A."/>
            <person name="Guerrero F.D."/>
            <person name="Moolhuijzen P."/>
            <person name="Goolsby J.A."/>
            <person name="Tidwell J."/>
            <person name="Bellgard S.E."/>
            <person name="Bellgard M.I."/>
        </authorList>
    </citation>
    <scope>NUCLEOTIDE SEQUENCE</scope>
    <source>
        <tissue evidence="1">Shoot tissue taken approximately 20 cm above the soil surface</tissue>
    </source>
</reference>
<proteinExistence type="predicted"/>
<evidence type="ECO:0000313" key="1">
    <source>
        <dbReference type="EMBL" id="JAD39212.1"/>
    </source>
</evidence>
<reference evidence="1" key="1">
    <citation type="submission" date="2014-09" db="EMBL/GenBank/DDBJ databases">
        <authorList>
            <person name="Magalhaes I.L.F."/>
            <person name="Oliveira U."/>
            <person name="Santos F.R."/>
            <person name="Vidigal T.H.D.A."/>
            <person name="Brescovit A.D."/>
            <person name="Santos A.J."/>
        </authorList>
    </citation>
    <scope>NUCLEOTIDE SEQUENCE</scope>
    <source>
        <tissue evidence="1">Shoot tissue taken approximately 20 cm above the soil surface</tissue>
    </source>
</reference>
<protein>
    <submittedName>
        <fullName evidence="1">Uncharacterized protein</fullName>
    </submittedName>
</protein>
<dbReference type="AlphaFoldDB" id="A0A0A8ZWQ0"/>
<dbReference type="EMBL" id="GBRH01258683">
    <property type="protein sequence ID" value="JAD39212.1"/>
    <property type="molecule type" value="Transcribed_RNA"/>
</dbReference>
<sequence length="31" mass="3410">MPSLPASTLYLSLRVRLVHSNPSVAARIRCT</sequence>
<organism evidence="1">
    <name type="scientific">Arundo donax</name>
    <name type="common">Giant reed</name>
    <name type="synonym">Donax arundinaceus</name>
    <dbReference type="NCBI Taxonomy" id="35708"/>
    <lineage>
        <taxon>Eukaryota</taxon>
        <taxon>Viridiplantae</taxon>
        <taxon>Streptophyta</taxon>
        <taxon>Embryophyta</taxon>
        <taxon>Tracheophyta</taxon>
        <taxon>Spermatophyta</taxon>
        <taxon>Magnoliopsida</taxon>
        <taxon>Liliopsida</taxon>
        <taxon>Poales</taxon>
        <taxon>Poaceae</taxon>
        <taxon>PACMAD clade</taxon>
        <taxon>Arundinoideae</taxon>
        <taxon>Arundineae</taxon>
        <taxon>Arundo</taxon>
    </lineage>
</organism>
<name>A0A0A8ZWQ0_ARUDO</name>